<feature type="compositionally biased region" description="Basic and acidic residues" evidence="1">
    <location>
        <begin position="527"/>
        <end position="539"/>
    </location>
</feature>
<dbReference type="RefSeq" id="WP_147304614.1">
    <property type="nucleotide sequence ID" value="NZ_QTUC01000001.1"/>
</dbReference>
<sequence>MNSHRRRSWSVRDHRRVVLAALAGSLIAASSFTAAHADEPSPEEPREAFTISDERIVESSGLTLSTKHPNVFYTVNDSGDEARVFALDDEGTVIGVIRLAEVDAQDIEAVASGPDERIWVADIGDNDRVRETITLYRFREPDELGDVQQQWSRFPLVYPDGPHDAETLLIHPETGQPFIVTKHPDGGAIYAAPEEPVSGAVENELVRVADAPPRITDGAFLPDGSGVVLRDDDEVYLLDWPSAEVKRTIPLPPQRCDRTAELPCLGESLAVSEDGEYLYAGSEGANSVVNLVPLSGGAQAASPSPTATATPTRTPRAERADDARGENAAEAADSGGGLFGGLHPAVLVAVVVVAVGAGVLAFPRVLAFRRRSDADEEEPPVGRRRVADEDPEDEVGARPTWEGAPEWTHSAATPWQRETSQPQEGSWPEQSRWPHGSPEFPVPERAEYEHAGAWPDDRERHPQAWSEWRADQDGSDPRQVVGPHGAADDRWRAAESWRADDGWQTGDDRRARERWDADVSWPPAERWGADVDAHADAEGPARSGPEWSERAGQAAGDASRWSSRDGSSSAWSTEPVQSRGQEWSQEQEWSQGPGWSRGTEWSREPEGSGEAPWTRSGDSSGMAAPSSWESAQRPEWPSQRQPDATRRGRDWREAVEEDWETPRRSAGAAPAGWSAHSSTGEAWPREWGSAEEAWPNAGSREWHESGGDTRREWWGDQAQRARQAGHSRANVDWLEERLASRGSAQPTWERPGDSTGQWQRSDDVPHRGSWDARQSWEPPRQSADPSRRPFAGQQDEADFWSRPPIPTEPSWPGEEAMEPRRWSEGDSRWRPYRDDDLDR</sequence>
<protein>
    <recommendedName>
        <fullName evidence="6">WD40 repeat protein</fullName>
    </recommendedName>
</protein>
<comment type="caution">
    <text evidence="4">The sequence shown here is derived from an EMBL/GenBank/DDBJ whole genome shotgun (WGS) entry which is preliminary data.</text>
</comment>
<gene>
    <name evidence="4" type="ORF">DFJ64_1285</name>
</gene>
<evidence type="ECO:0000256" key="2">
    <source>
        <dbReference type="SAM" id="Phobius"/>
    </source>
</evidence>
<feature type="compositionally biased region" description="Basic and acidic residues" evidence="1">
    <location>
        <begin position="486"/>
        <end position="517"/>
    </location>
</feature>
<keyword evidence="3" id="KW-0732">Signal</keyword>
<dbReference type="Proteomes" id="UP000256485">
    <property type="component" value="Unassembled WGS sequence"/>
</dbReference>
<keyword evidence="2" id="KW-0472">Membrane</keyword>
<dbReference type="SUPFAM" id="SSF50969">
    <property type="entry name" value="YVTN repeat-like/Quinoprotein amine dehydrogenase"/>
    <property type="match status" value="1"/>
</dbReference>
<evidence type="ECO:0000313" key="4">
    <source>
        <dbReference type="EMBL" id="REF35893.1"/>
    </source>
</evidence>
<name>A0A3D9V5B7_THECX</name>
<feature type="signal peptide" evidence="3">
    <location>
        <begin position="1"/>
        <end position="37"/>
    </location>
</feature>
<feature type="chain" id="PRO_5017558204" description="WD40 repeat protein" evidence="3">
    <location>
        <begin position="38"/>
        <end position="839"/>
    </location>
</feature>
<dbReference type="OrthoDB" id="9801244at2"/>
<accession>A0A3D9V5B7</accession>
<dbReference type="EMBL" id="QTUC01000001">
    <property type="protein sequence ID" value="REF35893.1"/>
    <property type="molecule type" value="Genomic_DNA"/>
</dbReference>
<evidence type="ECO:0000256" key="1">
    <source>
        <dbReference type="SAM" id="MobiDB-lite"/>
    </source>
</evidence>
<feature type="compositionally biased region" description="Low complexity" evidence="1">
    <location>
        <begin position="300"/>
        <end position="314"/>
    </location>
</feature>
<feature type="region of interest" description="Disordered" evidence="1">
    <location>
        <begin position="297"/>
        <end position="332"/>
    </location>
</feature>
<evidence type="ECO:0008006" key="6">
    <source>
        <dbReference type="Google" id="ProtNLM"/>
    </source>
</evidence>
<proteinExistence type="predicted"/>
<dbReference type="InterPro" id="IPR011044">
    <property type="entry name" value="Quino_amine_DH_bsu"/>
</dbReference>
<keyword evidence="5" id="KW-1185">Reference proteome</keyword>
<dbReference type="AlphaFoldDB" id="A0A3D9V5B7"/>
<keyword evidence="2" id="KW-0812">Transmembrane</keyword>
<feature type="compositionally biased region" description="Basic and acidic residues" evidence="1">
    <location>
        <begin position="760"/>
        <end position="770"/>
    </location>
</feature>
<feature type="transmembrane region" description="Helical" evidence="2">
    <location>
        <begin position="342"/>
        <end position="362"/>
    </location>
</feature>
<feature type="compositionally biased region" description="Basic and acidic residues" evidence="1">
    <location>
        <begin position="817"/>
        <end position="839"/>
    </location>
</feature>
<feature type="compositionally biased region" description="Polar residues" evidence="1">
    <location>
        <begin position="410"/>
        <end position="424"/>
    </location>
</feature>
<feature type="compositionally biased region" description="Low complexity" evidence="1">
    <location>
        <begin position="556"/>
        <end position="592"/>
    </location>
</feature>
<feature type="compositionally biased region" description="Basic and acidic residues" evidence="1">
    <location>
        <begin position="315"/>
        <end position="327"/>
    </location>
</feature>
<feature type="region of interest" description="Disordered" evidence="1">
    <location>
        <begin position="372"/>
        <end position="839"/>
    </location>
</feature>
<keyword evidence="2" id="KW-1133">Transmembrane helix</keyword>
<evidence type="ECO:0000313" key="5">
    <source>
        <dbReference type="Proteomes" id="UP000256485"/>
    </source>
</evidence>
<reference evidence="4 5" key="1">
    <citation type="submission" date="2018-08" db="EMBL/GenBank/DDBJ databases">
        <title>Sequencing the genomes of 1000 actinobacteria strains.</title>
        <authorList>
            <person name="Klenk H.-P."/>
        </authorList>
    </citation>
    <scope>NUCLEOTIDE SEQUENCE [LARGE SCALE GENOMIC DNA]</scope>
    <source>
        <strain evidence="4 5">DSM 22891</strain>
    </source>
</reference>
<feature type="compositionally biased region" description="Basic and acidic residues" evidence="1">
    <location>
        <begin position="643"/>
        <end position="654"/>
    </location>
</feature>
<feature type="compositionally biased region" description="Basic and acidic residues" evidence="1">
    <location>
        <begin position="700"/>
        <end position="714"/>
    </location>
</feature>
<feature type="compositionally biased region" description="Basic and acidic residues" evidence="1">
    <location>
        <begin position="442"/>
        <end position="476"/>
    </location>
</feature>
<organism evidence="4 5">
    <name type="scientific">Thermasporomyces composti</name>
    <dbReference type="NCBI Taxonomy" id="696763"/>
    <lineage>
        <taxon>Bacteria</taxon>
        <taxon>Bacillati</taxon>
        <taxon>Actinomycetota</taxon>
        <taxon>Actinomycetes</taxon>
        <taxon>Propionibacteriales</taxon>
        <taxon>Nocardioidaceae</taxon>
        <taxon>Thermasporomyces</taxon>
    </lineage>
</organism>
<evidence type="ECO:0000256" key="3">
    <source>
        <dbReference type="SAM" id="SignalP"/>
    </source>
</evidence>